<dbReference type="PANTHER" id="PTHR24421:SF10">
    <property type="entry name" value="NITRATE_NITRITE SENSOR PROTEIN NARQ"/>
    <property type="match status" value="1"/>
</dbReference>
<reference evidence="14 15" key="1">
    <citation type="submission" date="2016-06" db="EMBL/GenBank/DDBJ databases">
        <authorList>
            <person name="Kjaerup R.B."/>
            <person name="Dalgaard T.S."/>
            <person name="Juul-Madsen H.R."/>
        </authorList>
    </citation>
    <scope>NUCLEOTIDE SEQUENCE [LARGE SCALE GENOMIC DNA]</scope>
    <source>
        <strain evidence="14 15">DSM 43818</strain>
    </source>
</reference>
<dbReference type="CDD" id="cd16917">
    <property type="entry name" value="HATPase_UhpB-NarQ-NarX-like"/>
    <property type="match status" value="1"/>
</dbReference>
<evidence type="ECO:0000256" key="4">
    <source>
        <dbReference type="ARBA" id="ARBA00022679"/>
    </source>
</evidence>
<gene>
    <name evidence="14" type="ORF">GA0070616_0225</name>
</gene>
<evidence type="ECO:0000256" key="1">
    <source>
        <dbReference type="ARBA" id="ARBA00000085"/>
    </source>
</evidence>
<evidence type="ECO:0000259" key="13">
    <source>
        <dbReference type="Pfam" id="PF23539"/>
    </source>
</evidence>
<proteinExistence type="predicted"/>
<evidence type="ECO:0000256" key="2">
    <source>
        <dbReference type="ARBA" id="ARBA00012438"/>
    </source>
</evidence>
<keyword evidence="4" id="KW-0808">Transferase</keyword>
<dbReference type="GO" id="GO:0046983">
    <property type="term" value="F:protein dimerization activity"/>
    <property type="evidence" value="ECO:0007669"/>
    <property type="project" value="InterPro"/>
</dbReference>
<dbReference type="Gene3D" id="1.20.5.1930">
    <property type="match status" value="1"/>
</dbReference>
<dbReference type="RefSeq" id="WP_139128818.1">
    <property type="nucleotide sequence ID" value="NZ_FMHT01000003.1"/>
</dbReference>
<dbReference type="GO" id="GO:0000155">
    <property type="term" value="F:phosphorelay sensor kinase activity"/>
    <property type="evidence" value="ECO:0007669"/>
    <property type="project" value="InterPro"/>
</dbReference>
<feature type="region of interest" description="Disordered" evidence="9">
    <location>
        <begin position="405"/>
        <end position="433"/>
    </location>
</feature>
<feature type="domain" description="Histidine kinase/HSP90-like ATPase" evidence="11">
    <location>
        <begin position="310"/>
        <end position="400"/>
    </location>
</feature>
<dbReference type="SUPFAM" id="SSF55874">
    <property type="entry name" value="ATPase domain of HSP90 chaperone/DNA topoisomerase II/histidine kinase"/>
    <property type="match status" value="1"/>
</dbReference>
<dbReference type="Gene3D" id="3.30.565.10">
    <property type="entry name" value="Histidine kinase-like ATPase, C-terminal domain"/>
    <property type="match status" value="1"/>
</dbReference>
<dbReference type="InterPro" id="IPR036890">
    <property type="entry name" value="HATPase_C_sf"/>
</dbReference>
<dbReference type="InterPro" id="IPR011712">
    <property type="entry name" value="Sig_transdc_His_kin_sub3_dim/P"/>
</dbReference>
<keyword evidence="8" id="KW-0902">Two-component regulatory system</keyword>
<evidence type="ECO:0000256" key="8">
    <source>
        <dbReference type="ARBA" id="ARBA00023012"/>
    </source>
</evidence>
<accession>A0A1C6R9P8</accession>
<feature type="transmembrane region" description="Helical" evidence="10">
    <location>
        <begin position="149"/>
        <end position="169"/>
    </location>
</feature>
<keyword evidence="10" id="KW-1133">Transmembrane helix</keyword>
<comment type="catalytic activity">
    <reaction evidence="1">
        <text>ATP + protein L-histidine = ADP + protein N-phospho-L-histidine.</text>
        <dbReference type="EC" id="2.7.13.3"/>
    </reaction>
</comment>
<keyword evidence="10" id="KW-0812">Transmembrane</keyword>
<dbReference type="EMBL" id="FMHT01000003">
    <property type="protein sequence ID" value="SCL13738.1"/>
    <property type="molecule type" value="Genomic_DNA"/>
</dbReference>
<evidence type="ECO:0000313" key="15">
    <source>
        <dbReference type="Proteomes" id="UP000199699"/>
    </source>
</evidence>
<dbReference type="GO" id="GO:0005524">
    <property type="term" value="F:ATP binding"/>
    <property type="evidence" value="ECO:0007669"/>
    <property type="project" value="UniProtKB-KW"/>
</dbReference>
<evidence type="ECO:0000259" key="12">
    <source>
        <dbReference type="Pfam" id="PF07730"/>
    </source>
</evidence>
<keyword evidence="10" id="KW-0472">Membrane</keyword>
<evidence type="ECO:0000256" key="9">
    <source>
        <dbReference type="SAM" id="MobiDB-lite"/>
    </source>
</evidence>
<protein>
    <recommendedName>
        <fullName evidence="2">histidine kinase</fullName>
        <ecNumber evidence="2">2.7.13.3</ecNumber>
    </recommendedName>
</protein>
<keyword evidence="15" id="KW-1185">Reference proteome</keyword>
<organism evidence="14 15">
    <name type="scientific">Micromonospora nigra</name>
    <dbReference type="NCBI Taxonomy" id="145857"/>
    <lineage>
        <taxon>Bacteria</taxon>
        <taxon>Bacillati</taxon>
        <taxon>Actinomycetota</taxon>
        <taxon>Actinomycetes</taxon>
        <taxon>Micromonosporales</taxon>
        <taxon>Micromonosporaceae</taxon>
        <taxon>Micromonospora</taxon>
    </lineage>
</organism>
<dbReference type="Proteomes" id="UP000199699">
    <property type="component" value="Unassembled WGS sequence"/>
</dbReference>
<dbReference type="EC" id="2.7.13.3" evidence="2"/>
<keyword evidence="3" id="KW-0597">Phosphoprotein</keyword>
<dbReference type="Pfam" id="PF23539">
    <property type="entry name" value="DUF7134"/>
    <property type="match status" value="1"/>
</dbReference>
<dbReference type="PANTHER" id="PTHR24421">
    <property type="entry name" value="NITRATE/NITRITE SENSOR PROTEIN NARX-RELATED"/>
    <property type="match status" value="1"/>
</dbReference>
<evidence type="ECO:0000256" key="10">
    <source>
        <dbReference type="SAM" id="Phobius"/>
    </source>
</evidence>
<feature type="transmembrane region" description="Helical" evidence="10">
    <location>
        <begin position="75"/>
        <end position="92"/>
    </location>
</feature>
<evidence type="ECO:0000259" key="11">
    <source>
        <dbReference type="Pfam" id="PF02518"/>
    </source>
</evidence>
<keyword evidence="6 14" id="KW-0418">Kinase</keyword>
<evidence type="ECO:0000313" key="14">
    <source>
        <dbReference type="EMBL" id="SCL13738.1"/>
    </source>
</evidence>
<dbReference type="OrthoDB" id="227596at2"/>
<evidence type="ECO:0000256" key="7">
    <source>
        <dbReference type="ARBA" id="ARBA00022840"/>
    </source>
</evidence>
<sequence>MTTPDGGSAAPASRRFRGWLRRDVLLLPVLCLLDLFTASSVVVSDHPVSPSARAWQVAAAVAAFAVLAWRRRAPVVVFAVECAHGVAVWFLLHDYRPTLALIVALYAVAASRPVAVSAGAYAAACGRGLLNAVDSFRVEPNPGARPGEFAVTALMFAVIYGTAWAVGLLTRRHHWRVEQLERDRRTARAEAVALERRRIAAELHDVVSHSVTVMVLQAAGAARLTETDPERARQALLHIQQAGQQAMAELRRLLDVMRVDAGPDVERLDPQPSLDDVEVLLASMARAGLSVTSTVSGVPTSIDPSVGLAAYRTVQESLTNTLKHAGPGARATVRLAWEQQVLLVRVEDDGGSARRPAVADGLSAGHGLASLTERIHRVGGRLTAGPLAAGGFRVTASLPIAHRPDVVLPSGRDRRSGEPAYPIGDHPRPLSDS</sequence>
<dbReference type="AlphaFoldDB" id="A0A1C6R9P8"/>
<dbReference type="GO" id="GO:0016020">
    <property type="term" value="C:membrane"/>
    <property type="evidence" value="ECO:0007669"/>
    <property type="project" value="InterPro"/>
</dbReference>
<evidence type="ECO:0000256" key="6">
    <source>
        <dbReference type="ARBA" id="ARBA00022777"/>
    </source>
</evidence>
<dbReference type="InterPro" id="IPR050482">
    <property type="entry name" value="Sensor_HK_TwoCompSys"/>
</dbReference>
<dbReference type="Pfam" id="PF02518">
    <property type="entry name" value="HATPase_c"/>
    <property type="match status" value="1"/>
</dbReference>
<dbReference type="Pfam" id="PF07730">
    <property type="entry name" value="HisKA_3"/>
    <property type="match status" value="1"/>
</dbReference>
<name>A0A1C6R9P8_9ACTN</name>
<feature type="transmembrane region" description="Helical" evidence="10">
    <location>
        <begin position="24"/>
        <end position="44"/>
    </location>
</feature>
<feature type="domain" description="DUF7134" evidence="13">
    <location>
        <begin position="18"/>
        <end position="172"/>
    </location>
</feature>
<evidence type="ECO:0000256" key="3">
    <source>
        <dbReference type="ARBA" id="ARBA00022553"/>
    </source>
</evidence>
<dbReference type="InterPro" id="IPR055558">
    <property type="entry name" value="DUF7134"/>
</dbReference>
<dbReference type="InterPro" id="IPR003594">
    <property type="entry name" value="HATPase_dom"/>
</dbReference>
<keyword evidence="5" id="KW-0547">Nucleotide-binding</keyword>
<evidence type="ECO:0000256" key="5">
    <source>
        <dbReference type="ARBA" id="ARBA00022741"/>
    </source>
</evidence>
<keyword evidence="7" id="KW-0067">ATP-binding</keyword>
<feature type="domain" description="Signal transduction histidine kinase subgroup 3 dimerisation and phosphoacceptor" evidence="12">
    <location>
        <begin position="195"/>
        <end position="258"/>
    </location>
</feature>
<dbReference type="STRING" id="145857.GA0070616_0225"/>